<evidence type="ECO:0000313" key="2">
    <source>
        <dbReference type="Proteomes" id="UP000825729"/>
    </source>
</evidence>
<accession>A0AAV7DXD3</accession>
<dbReference type="EMBL" id="JAINDJ010000008">
    <property type="protein sequence ID" value="KAG9440251.1"/>
    <property type="molecule type" value="Genomic_DNA"/>
</dbReference>
<sequence length="102" mass="11440">MKLLALTKQLDGWGPQSGMRSSPIGRNCKFVTLFTWEEALDSGVHVCLTKWDIFGTPPDPYYSAVWPNLLGLRASPLACKFSLGTSWPVNSLNNWHCLHIHL</sequence>
<name>A0AAV7DXD3_ARIFI</name>
<gene>
    <name evidence="1" type="ORF">H6P81_020416</name>
</gene>
<organism evidence="1 2">
    <name type="scientific">Aristolochia fimbriata</name>
    <name type="common">White veined hardy Dutchman's pipe vine</name>
    <dbReference type="NCBI Taxonomy" id="158543"/>
    <lineage>
        <taxon>Eukaryota</taxon>
        <taxon>Viridiplantae</taxon>
        <taxon>Streptophyta</taxon>
        <taxon>Embryophyta</taxon>
        <taxon>Tracheophyta</taxon>
        <taxon>Spermatophyta</taxon>
        <taxon>Magnoliopsida</taxon>
        <taxon>Magnoliidae</taxon>
        <taxon>Piperales</taxon>
        <taxon>Aristolochiaceae</taxon>
        <taxon>Aristolochia</taxon>
    </lineage>
</organism>
<comment type="caution">
    <text evidence="1">The sequence shown here is derived from an EMBL/GenBank/DDBJ whole genome shotgun (WGS) entry which is preliminary data.</text>
</comment>
<keyword evidence="2" id="KW-1185">Reference proteome</keyword>
<dbReference type="AlphaFoldDB" id="A0AAV7DXD3"/>
<proteinExistence type="predicted"/>
<protein>
    <submittedName>
        <fullName evidence="1">Uncharacterized protein</fullName>
    </submittedName>
</protein>
<evidence type="ECO:0000313" key="1">
    <source>
        <dbReference type="EMBL" id="KAG9440251.1"/>
    </source>
</evidence>
<dbReference type="Proteomes" id="UP000825729">
    <property type="component" value="Unassembled WGS sequence"/>
</dbReference>
<reference evidence="1 2" key="1">
    <citation type="submission" date="2021-07" db="EMBL/GenBank/DDBJ databases">
        <title>The Aristolochia fimbriata genome: insights into angiosperm evolution, floral development and chemical biosynthesis.</title>
        <authorList>
            <person name="Jiao Y."/>
        </authorList>
    </citation>
    <scope>NUCLEOTIDE SEQUENCE [LARGE SCALE GENOMIC DNA]</scope>
    <source>
        <strain evidence="1">IBCAS-2021</strain>
        <tissue evidence="1">Leaf</tissue>
    </source>
</reference>